<organism evidence="8 9">
    <name type="scientific">Kitasatospora kifunensis</name>
    <name type="common">Streptomyces kifunensis</name>
    <dbReference type="NCBI Taxonomy" id="58351"/>
    <lineage>
        <taxon>Bacteria</taxon>
        <taxon>Bacillati</taxon>
        <taxon>Actinomycetota</taxon>
        <taxon>Actinomycetes</taxon>
        <taxon>Kitasatosporales</taxon>
        <taxon>Streptomycetaceae</taxon>
        <taxon>Kitasatospora</taxon>
    </lineage>
</organism>
<evidence type="ECO:0000313" key="9">
    <source>
        <dbReference type="Proteomes" id="UP000540506"/>
    </source>
</evidence>
<feature type="transmembrane region" description="Helical" evidence="6">
    <location>
        <begin position="501"/>
        <end position="522"/>
    </location>
</feature>
<feature type="transmembrane region" description="Helical" evidence="6">
    <location>
        <begin position="151"/>
        <end position="171"/>
    </location>
</feature>
<accession>A0A7W7VTP2</accession>
<keyword evidence="2" id="KW-0813">Transport</keyword>
<dbReference type="PROSITE" id="PS50850">
    <property type="entry name" value="MFS"/>
    <property type="match status" value="1"/>
</dbReference>
<dbReference type="EMBL" id="JACHJV010000001">
    <property type="protein sequence ID" value="MBB4922467.1"/>
    <property type="molecule type" value="Genomic_DNA"/>
</dbReference>
<feature type="domain" description="Major facilitator superfamily (MFS) profile" evidence="7">
    <location>
        <begin position="109"/>
        <end position="528"/>
    </location>
</feature>
<dbReference type="GO" id="GO:0022857">
    <property type="term" value="F:transmembrane transporter activity"/>
    <property type="evidence" value="ECO:0007669"/>
    <property type="project" value="InterPro"/>
</dbReference>
<feature type="transmembrane region" description="Helical" evidence="6">
    <location>
        <begin position="20"/>
        <end position="39"/>
    </location>
</feature>
<dbReference type="Gene3D" id="1.20.1250.20">
    <property type="entry name" value="MFS general substrate transporter like domains"/>
    <property type="match status" value="1"/>
</dbReference>
<sequence length="544" mass="57620">MSRSTVDAPAGRLRSFEHPVAFWLGAAACTAGVLLHLPMFLAARHMGYHLAGMPMDTPMLIGMALIVLGLLAVCYGLVPRGSGDIKKTASRLRVSALDDAPMRPAHVALAVVMAVAVTIDVMKPTALAFVAPGFAHEYGLKAPGNPHGHIPVSWLPLVGIAGTVFGSWLWGVLGDRIGRRSSIILAGVIFVSTSICGAMPSFGWNLAMCAVMGTGAGGMLPITFTLLAETIPARHRGWLMVLIGGDIAGAYVITSWLAGWLTPTYSWRILWLLGLPTGLLFIALQRWIPESPRFLLARGRRAEAEQVMARYGATVEEIAPEEVELDQTVGRVGFRILLRRPLLSPTLAITVLGLGVGLMTYGFQLWVPTNLQHLGYSAVNSDYVVRNAALLGLPLTVLTAWLYHVWGSRRTIVVVSGVTGLTLLAFVVAGSSLAHHHLLLSLLLVIPLSGVSSVVAVVASYASEIYPTLVRSRGTGLAAGMTKAGGVLILAMTVASAAVPSIAVTALIGAVPLLVAAVCFLWTGPETRNRRLEEIGRSLLVAEG</sequence>
<evidence type="ECO:0000256" key="1">
    <source>
        <dbReference type="ARBA" id="ARBA00004651"/>
    </source>
</evidence>
<keyword evidence="9" id="KW-1185">Reference proteome</keyword>
<dbReference type="Pfam" id="PF07690">
    <property type="entry name" value="MFS_1"/>
    <property type="match status" value="1"/>
</dbReference>
<feature type="transmembrane region" description="Helical" evidence="6">
    <location>
        <begin position="183"/>
        <end position="204"/>
    </location>
</feature>
<dbReference type="InterPro" id="IPR036259">
    <property type="entry name" value="MFS_trans_sf"/>
</dbReference>
<dbReference type="PANTHER" id="PTHR23511">
    <property type="entry name" value="SYNAPTIC VESICLE GLYCOPROTEIN 2"/>
    <property type="match status" value="1"/>
</dbReference>
<dbReference type="Proteomes" id="UP000540506">
    <property type="component" value="Unassembled WGS sequence"/>
</dbReference>
<feature type="transmembrane region" description="Helical" evidence="6">
    <location>
        <begin position="412"/>
        <end position="433"/>
    </location>
</feature>
<dbReference type="SUPFAM" id="SSF103473">
    <property type="entry name" value="MFS general substrate transporter"/>
    <property type="match status" value="1"/>
</dbReference>
<keyword evidence="4 6" id="KW-1133">Transmembrane helix</keyword>
<dbReference type="PANTHER" id="PTHR23511:SF34">
    <property type="entry name" value="SYNAPTIC VESICLE GLYCOPROTEIN 2"/>
    <property type="match status" value="1"/>
</dbReference>
<feature type="transmembrane region" description="Helical" evidence="6">
    <location>
        <begin position="439"/>
        <end position="462"/>
    </location>
</feature>
<feature type="transmembrane region" description="Helical" evidence="6">
    <location>
        <begin position="342"/>
        <end position="363"/>
    </location>
</feature>
<comment type="subcellular location">
    <subcellularLocation>
        <location evidence="1">Cell membrane</location>
        <topology evidence="1">Multi-pass membrane protein</topology>
    </subcellularLocation>
</comment>
<name>A0A7W7VTP2_KITKI</name>
<evidence type="ECO:0000256" key="6">
    <source>
        <dbReference type="SAM" id="Phobius"/>
    </source>
</evidence>
<feature type="transmembrane region" description="Helical" evidence="6">
    <location>
        <begin position="474"/>
        <end position="495"/>
    </location>
</feature>
<feature type="transmembrane region" description="Helical" evidence="6">
    <location>
        <begin position="383"/>
        <end position="405"/>
    </location>
</feature>
<feature type="transmembrane region" description="Helical" evidence="6">
    <location>
        <begin position="265"/>
        <end position="284"/>
    </location>
</feature>
<dbReference type="InterPro" id="IPR011701">
    <property type="entry name" value="MFS"/>
</dbReference>
<dbReference type="RefSeq" id="WP_184934635.1">
    <property type="nucleotide sequence ID" value="NZ_JACHJV010000001.1"/>
</dbReference>
<evidence type="ECO:0000256" key="3">
    <source>
        <dbReference type="ARBA" id="ARBA00022692"/>
    </source>
</evidence>
<keyword evidence="3 6" id="KW-0812">Transmembrane</keyword>
<evidence type="ECO:0000256" key="5">
    <source>
        <dbReference type="ARBA" id="ARBA00023136"/>
    </source>
</evidence>
<feature type="transmembrane region" description="Helical" evidence="6">
    <location>
        <begin position="210"/>
        <end position="227"/>
    </location>
</feature>
<dbReference type="GO" id="GO:0005886">
    <property type="term" value="C:plasma membrane"/>
    <property type="evidence" value="ECO:0007669"/>
    <property type="project" value="UniProtKB-SubCell"/>
</dbReference>
<dbReference type="AlphaFoldDB" id="A0A7W7VTP2"/>
<feature type="transmembrane region" description="Helical" evidence="6">
    <location>
        <begin position="107"/>
        <end position="131"/>
    </location>
</feature>
<feature type="transmembrane region" description="Helical" evidence="6">
    <location>
        <begin position="59"/>
        <end position="78"/>
    </location>
</feature>
<evidence type="ECO:0000313" key="8">
    <source>
        <dbReference type="EMBL" id="MBB4922467.1"/>
    </source>
</evidence>
<feature type="transmembrane region" description="Helical" evidence="6">
    <location>
        <begin position="239"/>
        <end position="259"/>
    </location>
</feature>
<protein>
    <submittedName>
        <fullName evidence="8">Putative MFS transporter</fullName>
    </submittedName>
</protein>
<evidence type="ECO:0000256" key="2">
    <source>
        <dbReference type="ARBA" id="ARBA00022448"/>
    </source>
</evidence>
<proteinExistence type="predicted"/>
<gene>
    <name evidence="8" type="ORF">FHR34_001460</name>
</gene>
<keyword evidence="5 6" id="KW-0472">Membrane</keyword>
<dbReference type="PROSITE" id="PS51257">
    <property type="entry name" value="PROKAR_LIPOPROTEIN"/>
    <property type="match status" value="1"/>
</dbReference>
<evidence type="ECO:0000259" key="7">
    <source>
        <dbReference type="PROSITE" id="PS50850"/>
    </source>
</evidence>
<comment type="caution">
    <text evidence="8">The sequence shown here is derived from an EMBL/GenBank/DDBJ whole genome shotgun (WGS) entry which is preliminary data.</text>
</comment>
<evidence type="ECO:0000256" key="4">
    <source>
        <dbReference type="ARBA" id="ARBA00022989"/>
    </source>
</evidence>
<dbReference type="InterPro" id="IPR020846">
    <property type="entry name" value="MFS_dom"/>
</dbReference>
<reference evidence="8 9" key="1">
    <citation type="submission" date="2020-08" db="EMBL/GenBank/DDBJ databases">
        <title>Sequencing the genomes of 1000 actinobacteria strains.</title>
        <authorList>
            <person name="Klenk H.-P."/>
        </authorList>
    </citation>
    <scope>NUCLEOTIDE SEQUENCE [LARGE SCALE GENOMIC DNA]</scope>
    <source>
        <strain evidence="8 9">DSM 41654</strain>
    </source>
</reference>